<sequence>MTRPDARPYLWMLSGSFSFTLMAEFAHVLTRECDWQLVAVARAGLVAVLAAVIAGVAGARLVFWPWRLWVRSVAGSCSMVCTFYAFAKLPAADVLTLTNTFPIWVAVLSWPLYGRPPGVKMLLAIGVGISGVVLVEQPHLESGNPGVYSALAAALLTAVAMLGLHSLKGIDPRAIVVHFSSVATVVCVAAYFVGPVERDPAGVAEPGVLLKLAGMAVTATVGQLFLTLAFGGGAPAKVSVVGLSQIVMGLAFDAWLWGREVNAVALVGTALVIAPTAWLLILEANWGASAPHPADAAHTRVPK</sequence>
<gene>
    <name evidence="7" type="ORF">ETAA1_27100</name>
</gene>
<keyword evidence="2 5" id="KW-0812">Transmembrane</keyword>
<protein>
    <submittedName>
        <fullName evidence="7">EamA-like transporter family protein</fullName>
    </submittedName>
</protein>
<dbReference type="Proteomes" id="UP000319576">
    <property type="component" value="Chromosome"/>
</dbReference>
<dbReference type="InterPro" id="IPR037185">
    <property type="entry name" value="EmrE-like"/>
</dbReference>
<evidence type="ECO:0000259" key="6">
    <source>
        <dbReference type="Pfam" id="PF00892"/>
    </source>
</evidence>
<dbReference type="PANTHER" id="PTHR22911">
    <property type="entry name" value="ACYL-MALONYL CONDENSING ENZYME-RELATED"/>
    <property type="match status" value="1"/>
</dbReference>
<feature type="transmembrane region" description="Helical" evidence="5">
    <location>
        <begin position="92"/>
        <end position="112"/>
    </location>
</feature>
<dbReference type="Pfam" id="PF00892">
    <property type="entry name" value="EamA"/>
    <property type="match status" value="1"/>
</dbReference>
<dbReference type="RefSeq" id="WP_145238832.1">
    <property type="nucleotide sequence ID" value="NZ_CP036273.1"/>
</dbReference>
<keyword evidence="8" id="KW-1185">Reference proteome</keyword>
<evidence type="ECO:0000313" key="7">
    <source>
        <dbReference type="EMBL" id="QDU20750.1"/>
    </source>
</evidence>
<evidence type="ECO:0000256" key="1">
    <source>
        <dbReference type="ARBA" id="ARBA00004141"/>
    </source>
</evidence>
<organism evidence="7 8">
    <name type="scientific">Urbifossiella limnaea</name>
    <dbReference type="NCBI Taxonomy" id="2528023"/>
    <lineage>
        <taxon>Bacteria</taxon>
        <taxon>Pseudomonadati</taxon>
        <taxon>Planctomycetota</taxon>
        <taxon>Planctomycetia</taxon>
        <taxon>Gemmatales</taxon>
        <taxon>Gemmataceae</taxon>
        <taxon>Urbifossiella</taxon>
    </lineage>
</organism>
<feature type="transmembrane region" description="Helical" evidence="5">
    <location>
        <begin position="35"/>
        <end position="56"/>
    </location>
</feature>
<evidence type="ECO:0000256" key="5">
    <source>
        <dbReference type="SAM" id="Phobius"/>
    </source>
</evidence>
<comment type="subcellular location">
    <subcellularLocation>
        <location evidence="1">Membrane</location>
        <topology evidence="1">Multi-pass membrane protein</topology>
    </subcellularLocation>
</comment>
<dbReference type="InterPro" id="IPR000620">
    <property type="entry name" value="EamA_dom"/>
</dbReference>
<name>A0A517XT98_9BACT</name>
<evidence type="ECO:0000256" key="3">
    <source>
        <dbReference type="ARBA" id="ARBA00022989"/>
    </source>
</evidence>
<proteinExistence type="predicted"/>
<evidence type="ECO:0000256" key="4">
    <source>
        <dbReference type="ARBA" id="ARBA00023136"/>
    </source>
</evidence>
<keyword evidence="4 5" id="KW-0472">Membrane</keyword>
<reference evidence="7 8" key="1">
    <citation type="submission" date="2019-02" db="EMBL/GenBank/DDBJ databases">
        <title>Deep-cultivation of Planctomycetes and their phenomic and genomic characterization uncovers novel biology.</title>
        <authorList>
            <person name="Wiegand S."/>
            <person name="Jogler M."/>
            <person name="Boedeker C."/>
            <person name="Pinto D."/>
            <person name="Vollmers J."/>
            <person name="Rivas-Marin E."/>
            <person name="Kohn T."/>
            <person name="Peeters S.H."/>
            <person name="Heuer A."/>
            <person name="Rast P."/>
            <person name="Oberbeckmann S."/>
            <person name="Bunk B."/>
            <person name="Jeske O."/>
            <person name="Meyerdierks A."/>
            <person name="Storesund J.E."/>
            <person name="Kallscheuer N."/>
            <person name="Luecker S."/>
            <person name="Lage O.M."/>
            <person name="Pohl T."/>
            <person name="Merkel B.J."/>
            <person name="Hornburger P."/>
            <person name="Mueller R.-W."/>
            <person name="Bruemmer F."/>
            <person name="Labrenz M."/>
            <person name="Spormann A.M."/>
            <person name="Op den Camp H."/>
            <person name="Overmann J."/>
            <person name="Amann R."/>
            <person name="Jetten M.S.M."/>
            <person name="Mascher T."/>
            <person name="Medema M.H."/>
            <person name="Devos D.P."/>
            <person name="Kaster A.-K."/>
            <person name="Ovreas L."/>
            <person name="Rohde M."/>
            <person name="Galperin M.Y."/>
            <person name="Jogler C."/>
        </authorList>
    </citation>
    <scope>NUCLEOTIDE SEQUENCE [LARGE SCALE GENOMIC DNA]</scope>
    <source>
        <strain evidence="7 8">ETA_A1</strain>
    </source>
</reference>
<dbReference type="OrthoDB" id="269675at2"/>
<evidence type="ECO:0000256" key="2">
    <source>
        <dbReference type="ARBA" id="ARBA00022692"/>
    </source>
</evidence>
<accession>A0A517XT98</accession>
<dbReference type="EMBL" id="CP036273">
    <property type="protein sequence ID" value="QDU20750.1"/>
    <property type="molecule type" value="Genomic_DNA"/>
</dbReference>
<feature type="transmembrane region" description="Helical" evidence="5">
    <location>
        <begin position="147"/>
        <end position="167"/>
    </location>
</feature>
<dbReference type="SUPFAM" id="SSF103481">
    <property type="entry name" value="Multidrug resistance efflux transporter EmrE"/>
    <property type="match status" value="1"/>
</dbReference>
<feature type="transmembrane region" description="Helical" evidence="5">
    <location>
        <begin position="263"/>
        <end position="282"/>
    </location>
</feature>
<evidence type="ECO:0000313" key="8">
    <source>
        <dbReference type="Proteomes" id="UP000319576"/>
    </source>
</evidence>
<dbReference type="AlphaFoldDB" id="A0A517XT98"/>
<dbReference type="GO" id="GO:0016020">
    <property type="term" value="C:membrane"/>
    <property type="evidence" value="ECO:0007669"/>
    <property type="project" value="UniProtKB-SubCell"/>
</dbReference>
<feature type="transmembrane region" description="Helical" evidence="5">
    <location>
        <begin position="9"/>
        <end position="29"/>
    </location>
</feature>
<feature type="transmembrane region" description="Helical" evidence="5">
    <location>
        <begin position="238"/>
        <end position="257"/>
    </location>
</feature>
<feature type="transmembrane region" description="Helical" evidence="5">
    <location>
        <begin position="212"/>
        <end position="231"/>
    </location>
</feature>
<dbReference type="PANTHER" id="PTHR22911:SF6">
    <property type="entry name" value="SOLUTE CARRIER FAMILY 35 MEMBER G1"/>
    <property type="match status" value="1"/>
</dbReference>
<feature type="domain" description="EamA" evidence="6">
    <location>
        <begin position="9"/>
        <end position="135"/>
    </location>
</feature>
<dbReference type="KEGG" id="uli:ETAA1_27100"/>
<feature type="transmembrane region" description="Helical" evidence="5">
    <location>
        <begin position="119"/>
        <end position="135"/>
    </location>
</feature>
<feature type="transmembrane region" description="Helical" evidence="5">
    <location>
        <begin position="174"/>
        <end position="192"/>
    </location>
</feature>
<feature type="transmembrane region" description="Helical" evidence="5">
    <location>
        <begin position="68"/>
        <end position="86"/>
    </location>
</feature>
<keyword evidence="3 5" id="KW-1133">Transmembrane helix</keyword>